<gene>
    <name evidence="7" type="primary">proC_1</name>
    <name evidence="7" type="ORF">LA5096_03581</name>
</gene>
<evidence type="ECO:0000313" key="7">
    <source>
        <dbReference type="EMBL" id="CTQ73241.1"/>
    </source>
</evidence>
<dbReference type="InterPro" id="IPR008927">
    <property type="entry name" value="6-PGluconate_DH-like_C_sf"/>
</dbReference>
<accession>A0A0M6ZUL8</accession>
<dbReference type="InterPro" id="IPR000304">
    <property type="entry name" value="Pyrroline-COOH_reductase"/>
</dbReference>
<evidence type="ECO:0000313" key="8">
    <source>
        <dbReference type="Proteomes" id="UP000049983"/>
    </source>
</evidence>
<dbReference type="EC" id="1.5.1.2" evidence="7"/>
<dbReference type="OrthoDB" id="8418678at2"/>
<comment type="similarity">
    <text evidence="1">Belongs to the pyrroline-5-carboxylate reductase family.</text>
</comment>
<keyword evidence="2 4" id="KW-0521">NADP</keyword>
<dbReference type="Pfam" id="PF14748">
    <property type="entry name" value="P5CR_dimer"/>
    <property type="match status" value="1"/>
</dbReference>
<evidence type="ECO:0000256" key="1">
    <source>
        <dbReference type="ARBA" id="ARBA00005525"/>
    </source>
</evidence>
<dbReference type="RefSeq" id="WP_055111528.1">
    <property type="nucleotide sequence ID" value="NZ_CXWA01000006.1"/>
</dbReference>
<evidence type="ECO:0000259" key="5">
    <source>
        <dbReference type="Pfam" id="PF03807"/>
    </source>
</evidence>
<name>A0A0M6ZUL8_9HYPH</name>
<dbReference type="InterPro" id="IPR028939">
    <property type="entry name" value="P5C_Rdtase_cat_N"/>
</dbReference>
<dbReference type="GO" id="GO:0055129">
    <property type="term" value="P:L-proline biosynthetic process"/>
    <property type="evidence" value="ECO:0007669"/>
    <property type="project" value="TreeGrafter"/>
</dbReference>
<dbReference type="Pfam" id="PF03807">
    <property type="entry name" value="F420_oxidored"/>
    <property type="match status" value="1"/>
</dbReference>
<dbReference type="InterPro" id="IPR036291">
    <property type="entry name" value="NAD(P)-bd_dom_sf"/>
</dbReference>
<dbReference type="AlphaFoldDB" id="A0A0M6ZUL8"/>
<keyword evidence="8" id="KW-1185">Reference proteome</keyword>
<feature type="domain" description="Pyrroline-5-carboxylate reductase dimerisation" evidence="6">
    <location>
        <begin position="159"/>
        <end position="261"/>
    </location>
</feature>
<evidence type="ECO:0000256" key="3">
    <source>
        <dbReference type="ARBA" id="ARBA00023002"/>
    </source>
</evidence>
<evidence type="ECO:0000259" key="6">
    <source>
        <dbReference type="Pfam" id="PF14748"/>
    </source>
</evidence>
<keyword evidence="3 7" id="KW-0560">Oxidoreductase</keyword>
<dbReference type="SUPFAM" id="SSF51735">
    <property type="entry name" value="NAD(P)-binding Rossmann-fold domains"/>
    <property type="match status" value="1"/>
</dbReference>
<dbReference type="EMBL" id="CXWC01000011">
    <property type="protein sequence ID" value="CTQ73241.1"/>
    <property type="molecule type" value="Genomic_DNA"/>
</dbReference>
<evidence type="ECO:0000256" key="4">
    <source>
        <dbReference type="PIRSR" id="PIRSR000193-1"/>
    </source>
</evidence>
<dbReference type="Gene3D" id="1.10.3730.10">
    <property type="entry name" value="ProC C-terminal domain-like"/>
    <property type="match status" value="1"/>
</dbReference>
<dbReference type="SUPFAM" id="SSF48179">
    <property type="entry name" value="6-phosphogluconate dehydrogenase C-terminal domain-like"/>
    <property type="match status" value="1"/>
</dbReference>
<sequence>MSHKLKVGIVGGTGQLGAAMATGWLESNHVSPQDLWISNRSGKASGFADWPEVNFTTSNQVLAEACDVIVLSVPPDQTGKLNVSASDKLVISVMAGVSHKQIRELTGTRKAVRAMSSPAARQRSAYSAWFTKDGLDAADRRTVQGLLSAIGAADEVADEGQIEVFTVLTGPVPGFAAFFADCLVQFALANNVAPDAAVKSVKQLFLSSGKLMSVSDHSPDFFVKEMVDYGGTTAAGLVKLQELGTVRLIEKGLDASLERVRTIASSD</sequence>
<evidence type="ECO:0000256" key="2">
    <source>
        <dbReference type="ARBA" id="ARBA00022857"/>
    </source>
</evidence>
<reference evidence="8" key="1">
    <citation type="submission" date="2015-07" db="EMBL/GenBank/DDBJ databases">
        <authorList>
            <person name="Rodrigo-Torres Lidia"/>
            <person name="Arahal R.David."/>
        </authorList>
    </citation>
    <scope>NUCLEOTIDE SEQUENCE [LARGE SCALE GENOMIC DNA]</scope>
    <source>
        <strain evidence="8">CECT 5096</strain>
    </source>
</reference>
<proteinExistence type="inferred from homology"/>
<dbReference type="Proteomes" id="UP000049983">
    <property type="component" value="Unassembled WGS sequence"/>
</dbReference>
<organism evidence="7 8">
    <name type="scientific">Roseibium album</name>
    <dbReference type="NCBI Taxonomy" id="311410"/>
    <lineage>
        <taxon>Bacteria</taxon>
        <taxon>Pseudomonadati</taxon>
        <taxon>Pseudomonadota</taxon>
        <taxon>Alphaproteobacteria</taxon>
        <taxon>Hyphomicrobiales</taxon>
        <taxon>Stappiaceae</taxon>
        <taxon>Roseibium</taxon>
    </lineage>
</organism>
<dbReference type="STRING" id="311410.LA5095_00441"/>
<dbReference type="PANTHER" id="PTHR11645">
    <property type="entry name" value="PYRROLINE-5-CARBOXYLATE REDUCTASE"/>
    <property type="match status" value="1"/>
</dbReference>
<protein>
    <submittedName>
        <fullName evidence="7">Pyrroline-5-carboxylate reductase</fullName>
        <ecNumber evidence="7">1.5.1.2</ecNumber>
    </submittedName>
</protein>
<dbReference type="GeneID" id="97670919"/>
<dbReference type="PIRSF" id="PIRSF000193">
    <property type="entry name" value="Pyrrol-5-carb_rd"/>
    <property type="match status" value="1"/>
</dbReference>
<dbReference type="GO" id="GO:0004735">
    <property type="term" value="F:pyrroline-5-carboxylate reductase activity"/>
    <property type="evidence" value="ECO:0007669"/>
    <property type="project" value="UniProtKB-EC"/>
</dbReference>
<feature type="binding site" evidence="4">
    <location>
        <position position="59"/>
    </location>
    <ligand>
        <name>NADPH</name>
        <dbReference type="ChEBI" id="CHEBI:57783"/>
    </ligand>
</feature>
<dbReference type="InterPro" id="IPR029036">
    <property type="entry name" value="P5CR_dimer"/>
</dbReference>
<dbReference type="PANTHER" id="PTHR11645:SF0">
    <property type="entry name" value="PYRROLINE-5-CARBOXYLATE REDUCTASE 3"/>
    <property type="match status" value="1"/>
</dbReference>
<dbReference type="Gene3D" id="3.40.50.720">
    <property type="entry name" value="NAD(P)-binding Rossmann-like Domain"/>
    <property type="match status" value="1"/>
</dbReference>
<feature type="domain" description="Pyrroline-5-carboxylate reductase catalytic N-terminal" evidence="5">
    <location>
        <begin position="6"/>
        <end position="96"/>
    </location>
</feature>